<keyword evidence="3" id="KW-1185">Reference proteome</keyword>
<proteinExistence type="predicted"/>
<accession>A0AAD6LEV9</accession>
<dbReference type="AlphaFoldDB" id="A0AAD6LEV9"/>
<sequence length="38" mass="4162">MIECTDADETTAPTSTRRLSKKNLPSSSKSLHSLSLVR</sequence>
<feature type="compositionally biased region" description="Low complexity" evidence="1">
    <location>
        <begin position="22"/>
        <end position="38"/>
    </location>
</feature>
<evidence type="ECO:0000256" key="1">
    <source>
        <dbReference type="SAM" id="MobiDB-lite"/>
    </source>
</evidence>
<evidence type="ECO:0000313" key="3">
    <source>
        <dbReference type="Proteomes" id="UP001164929"/>
    </source>
</evidence>
<feature type="region of interest" description="Disordered" evidence="1">
    <location>
        <begin position="1"/>
        <end position="38"/>
    </location>
</feature>
<gene>
    <name evidence="2" type="ORF">NC653_037709</name>
</gene>
<evidence type="ECO:0000313" key="2">
    <source>
        <dbReference type="EMBL" id="KAJ6959452.1"/>
    </source>
</evidence>
<reference evidence="2" key="1">
    <citation type="journal article" date="2023" name="Mol. Ecol. Resour.">
        <title>Chromosome-level genome assembly of a triploid poplar Populus alba 'Berolinensis'.</title>
        <authorList>
            <person name="Chen S."/>
            <person name="Yu Y."/>
            <person name="Wang X."/>
            <person name="Wang S."/>
            <person name="Zhang T."/>
            <person name="Zhou Y."/>
            <person name="He R."/>
            <person name="Meng N."/>
            <person name="Wang Y."/>
            <person name="Liu W."/>
            <person name="Liu Z."/>
            <person name="Liu J."/>
            <person name="Guo Q."/>
            <person name="Huang H."/>
            <person name="Sederoff R.R."/>
            <person name="Wang G."/>
            <person name="Qu G."/>
            <person name="Chen S."/>
        </authorList>
    </citation>
    <scope>NUCLEOTIDE SEQUENCE</scope>
    <source>
        <strain evidence="2">SC-2020</strain>
    </source>
</reference>
<protein>
    <submittedName>
        <fullName evidence="2">Uncharacterized protein</fullName>
    </submittedName>
</protein>
<name>A0AAD6LEV9_9ROSI</name>
<dbReference type="EMBL" id="JAQIZT010000017">
    <property type="protein sequence ID" value="KAJ6959452.1"/>
    <property type="molecule type" value="Genomic_DNA"/>
</dbReference>
<dbReference type="Proteomes" id="UP001164929">
    <property type="component" value="Chromosome 17"/>
</dbReference>
<organism evidence="2 3">
    <name type="scientific">Populus alba x Populus x berolinensis</name>
    <dbReference type="NCBI Taxonomy" id="444605"/>
    <lineage>
        <taxon>Eukaryota</taxon>
        <taxon>Viridiplantae</taxon>
        <taxon>Streptophyta</taxon>
        <taxon>Embryophyta</taxon>
        <taxon>Tracheophyta</taxon>
        <taxon>Spermatophyta</taxon>
        <taxon>Magnoliopsida</taxon>
        <taxon>eudicotyledons</taxon>
        <taxon>Gunneridae</taxon>
        <taxon>Pentapetalae</taxon>
        <taxon>rosids</taxon>
        <taxon>fabids</taxon>
        <taxon>Malpighiales</taxon>
        <taxon>Salicaceae</taxon>
        <taxon>Saliceae</taxon>
        <taxon>Populus</taxon>
    </lineage>
</organism>
<comment type="caution">
    <text evidence="2">The sequence shown here is derived from an EMBL/GenBank/DDBJ whole genome shotgun (WGS) entry which is preliminary data.</text>
</comment>